<feature type="transmembrane region" description="Helical" evidence="6">
    <location>
        <begin position="208"/>
        <end position="230"/>
    </location>
</feature>
<dbReference type="Gene3D" id="1.20.1070.10">
    <property type="entry name" value="Rhodopsin 7-helix transmembrane proteins"/>
    <property type="match status" value="2"/>
</dbReference>
<evidence type="ECO:0000313" key="9">
    <source>
        <dbReference type="Proteomes" id="UP000887568"/>
    </source>
</evidence>
<evidence type="ECO:0000313" key="8">
    <source>
        <dbReference type="EnsemblMetazoa" id="XP_038077108.1"/>
    </source>
</evidence>
<evidence type="ECO:0000256" key="3">
    <source>
        <dbReference type="ARBA" id="ARBA00022989"/>
    </source>
</evidence>
<feature type="domain" description="G-protein coupled receptors family 1 profile" evidence="7">
    <location>
        <begin position="167"/>
        <end position="228"/>
    </location>
</feature>
<dbReference type="InterPro" id="IPR017452">
    <property type="entry name" value="GPCR_Rhodpsn_7TM"/>
</dbReference>
<dbReference type="InterPro" id="IPR000276">
    <property type="entry name" value="GPCR_Rhodpsn"/>
</dbReference>
<dbReference type="PRINTS" id="PR00237">
    <property type="entry name" value="GPCRRHODOPSN"/>
</dbReference>
<dbReference type="CDD" id="cd00637">
    <property type="entry name" value="7tm_classA_rhodopsin-like"/>
    <property type="match status" value="1"/>
</dbReference>
<keyword evidence="9" id="KW-1185">Reference proteome</keyword>
<dbReference type="RefSeq" id="XP_038077108.1">
    <property type="nucleotide sequence ID" value="XM_038221180.1"/>
</dbReference>
<dbReference type="OrthoDB" id="5781782at2759"/>
<evidence type="ECO:0000256" key="5">
    <source>
        <dbReference type="RuleBase" id="RU000688"/>
    </source>
</evidence>
<keyword evidence="5" id="KW-0675">Receptor</keyword>
<feature type="transmembrane region" description="Helical" evidence="6">
    <location>
        <begin position="63"/>
        <end position="83"/>
    </location>
</feature>
<dbReference type="SMART" id="SM01381">
    <property type="entry name" value="7TM_GPCR_Srsx"/>
    <property type="match status" value="1"/>
</dbReference>
<feature type="transmembrane region" description="Helical" evidence="6">
    <location>
        <begin position="30"/>
        <end position="51"/>
    </location>
</feature>
<proteinExistence type="inferred from homology"/>
<evidence type="ECO:0000256" key="1">
    <source>
        <dbReference type="ARBA" id="ARBA00004370"/>
    </source>
</evidence>
<evidence type="ECO:0000256" key="2">
    <source>
        <dbReference type="ARBA" id="ARBA00022692"/>
    </source>
</evidence>
<dbReference type="PROSITE" id="PS50262">
    <property type="entry name" value="G_PROTEIN_RECEP_F1_2"/>
    <property type="match status" value="2"/>
</dbReference>
<keyword evidence="5" id="KW-0807">Transducer</keyword>
<keyword evidence="3 6" id="KW-1133">Transmembrane helix</keyword>
<protein>
    <recommendedName>
        <fullName evidence="7">G-protein coupled receptors family 1 profile domain-containing protein</fullName>
    </recommendedName>
</protein>
<name>A0A914BLD7_PATMI</name>
<comment type="similarity">
    <text evidence="5">Belongs to the G-protein coupled receptor 1 family.</text>
</comment>
<feature type="domain" description="G-protein coupled receptors family 1 profile" evidence="7">
    <location>
        <begin position="42"/>
        <end position="150"/>
    </location>
</feature>
<sequence>MTTVSYADDEAGDRGWSAEGSFEDQVWLRAVYGVIAVLGITGNALVMFTVARVPSLRSLTNMFIVSLAVCDLITSVFLIPLHLGFEIPVPEGAAGDVMCRLLLSKYPLWTSFVASVLTLTCVTLERYSSIVHPFRYEIMSNLHKSAMTMRQSTSDGRENQLSRDLLRARKKVVKMLLTVVVTFAVCWAPNQFMFFAYMCGWNLDFSGWYYHASVLIAFCNSCMNPFIYGFQSKQHRKALRQAIGCKRACCSNVVGTRPSEGASNLSFVGTADVREYYADENAVTNPPMVRKNTESTSLCTGRIQEFTVDPTASNK</sequence>
<dbReference type="EnsemblMetazoa" id="XM_038221180.1">
    <property type="protein sequence ID" value="XP_038077108.1"/>
    <property type="gene ID" value="LOC119744956"/>
</dbReference>
<keyword evidence="2 5" id="KW-0812">Transmembrane</keyword>
<evidence type="ECO:0000256" key="4">
    <source>
        <dbReference type="ARBA" id="ARBA00023136"/>
    </source>
</evidence>
<feature type="transmembrane region" description="Helical" evidence="6">
    <location>
        <begin position="106"/>
        <end position="124"/>
    </location>
</feature>
<dbReference type="Pfam" id="PF00001">
    <property type="entry name" value="7tm_1"/>
    <property type="match status" value="1"/>
</dbReference>
<dbReference type="GeneID" id="119744956"/>
<dbReference type="Proteomes" id="UP000887568">
    <property type="component" value="Unplaced"/>
</dbReference>
<dbReference type="PANTHER" id="PTHR45698">
    <property type="entry name" value="TRACE AMINE-ASSOCIATED RECEPTOR 19N-RELATED"/>
    <property type="match status" value="1"/>
</dbReference>
<dbReference type="GO" id="GO:0004930">
    <property type="term" value="F:G protein-coupled receptor activity"/>
    <property type="evidence" value="ECO:0007669"/>
    <property type="project" value="UniProtKB-KW"/>
</dbReference>
<evidence type="ECO:0000259" key="7">
    <source>
        <dbReference type="PROSITE" id="PS50262"/>
    </source>
</evidence>
<reference evidence="8" key="1">
    <citation type="submission" date="2022-11" db="UniProtKB">
        <authorList>
            <consortium name="EnsemblMetazoa"/>
        </authorList>
    </citation>
    <scope>IDENTIFICATION</scope>
</reference>
<dbReference type="GO" id="GO:0016020">
    <property type="term" value="C:membrane"/>
    <property type="evidence" value="ECO:0007669"/>
    <property type="project" value="UniProtKB-SubCell"/>
</dbReference>
<comment type="subcellular location">
    <subcellularLocation>
        <location evidence="1">Membrane</location>
    </subcellularLocation>
</comment>
<evidence type="ECO:0000256" key="6">
    <source>
        <dbReference type="SAM" id="Phobius"/>
    </source>
</evidence>
<dbReference type="OMA" id="SIDRCAN"/>
<feature type="transmembrane region" description="Helical" evidence="6">
    <location>
        <begin position="172"/>
        <end position="196"/>
    </location>
</feature>
<dbReference type="AlphaFoldDB" id="A0A914BLD7"/>
<keyword evidence="4 6" id="KW-0472">Membrane</keyword>
<organism evidence="8 9">
    <name type="scientific">Patiria miniata</name>
    <name type="common">Bat star</name>
    <name type="synonym">Asterina miniata</name>
    <dbReference type="NCBI Taxonomy" id="46514"/>
    <lineage>
        <taxon>Eukaryota</taxon>
        <taxon>Metazoa</taxon>
        <taxon>Echinodermata</taxon>
        <taxon>Eleutherozoa</taxon>
        <taxon>Asterozoa</taxon>
        <taxon>Asteroidea</taxon>
        <taxon>Valvatacea</taxon>
        <taxon>Valvatida</taxon>
        <taxon>Asterinidae</taxon>
        <taxon>Patiria</taxon>
    </lineage>
</organism>
<accession>A0A914BLD7</accession>
<keyword evidence="5" id="KW-0297">G-protein coupled receptor</keyword>
<dbReference type="PROSITE" id="PS00237">
    <property type="entry name" value="G_PROTEIN_RECEP_F1_1"/>
    <property type="match status" value="1"/>
</dbReference>
<dbReference type="PANTHER" id="PTHR45698:SF1">
    <property type="entry name" value="TRACE AMINE-ASSOCIATED RECEPTOR 13C-LIKE"/>
    <property type="match status" value="1"/>
</dbReference>
<dbReference type="SUPFAM" id="SSF81321">
    <property type="entry name" value="Family A G protein-coupled receptor-like"/>
    <property type="match status" value="1"/>
</dbReference>